<dbReference type="KEGG" id="pect:BN1012_Phect2637"/>
<reference evidence="2 3" key="1">
    <citation type="journal article" date="2014" name="Front. Genet.">
        <title>Genome and metabolic network of "Candidatus Phaeomarinobacter ectocarpi" Ec32, a new candidate genus of Alphaproteobacteria frequently associated with brown algae.</title>
        <authorList>
            <person name="Dittami S.M."/>
            <person name="Barbeyron T."/>
            <person name="Boyen C."/>
            <person name="Cambefort J."/>
            <person name="Collet G."/>
            <person name="Delage L."/>
            <person name="Gobet A."/>
            <person name="Groisillier A."/>
            <person name="Leblanc C."/>
            <person name="Michel G."/>
            <person name="Scornet D."/>
            <person name="Siegel A."/>
            <person name="Tapia J.E."/>
            <person name="Tonon T."/>
        </authorList>
    </citation>
    <scope>NUCLEOTIDE SEQUENCE [LARGE SCALE GENOMIC DNA]</scope>
    <source>
        <strain evidence="2 3">Ec32</strain>
    </source>
</reference>
<accession>X5MMZ9</accession>
<dbReference type="AlphaFoldDB" id="X5MMZ9"/>
<gene>
    <name evidence="2" type="ORF">BN1012_Phect2637</name>
</gene>
<dbReference type="EMBL" id="HG966617">
    <property type="protein sequence ID" value="CDO60850.1"/>
    <property type="molecule type" value="Genomic_DNA"/>
</dbReference>
<dbReference type="Proteomes" id="UP000032160">
    <property type="component" value="Chromosome I"/>
</dbReference>
<protein>
    <submittedName>
        <fullName evidence="2">Uncharacterized protein</fullName>
    </submittedName>
</protein>
<evidence type="ECO:0000256" key="1">
    <source>
        <dbReference type="SAM" id="Phobius"/>
    </source>
</evidence>
<name>X5MMZ9_9HYPH</name>
<dbReference type="STRING" id="1458461.BN1012_Phect2637"/>
<proteinExistence type="predicted"/>
<evidence type="ECO:0000313" key="2">
    <source>
        <dbReference type="EMBL" id="CDO60850.1"/>
    </source>
</evidence>
<keyword evidence="1" id="KW-0472">Membrane</keyword>
<evidence type="ECO:0000313" key="3">
    <source>
        <dbReference type="Proteomes" id="UP000032160"/>
    </source>
</evidence>
<keyword evidence="1" id="KW-1133">Transmembrane helix</keyword>
<organism evidence="2 3">
    <name type="scientific">Candidatus Phaeomarinibacter ectocarpi</name>
    <dbReference type="NCBI Taxonomy" id="1458461"/>
    <lineage>
        <taxon>Bacteria</taxon>
        <taxon>Pseudomonadati</taxon>
        <taxon>Pseudomonadota</taxon>
        <taxon>Alphaproteobacteria</taxon>
        <taxon>Hyphomicrobiales</taxon>
        <taxon>Parvibaculaceae</taxon>
        <taxon>Candidatus Phaeomarinibacter</taxon>
    </lineage>
</organism>
<keyword evidence="3" id="KW-1185">Reference proteome</keyword>
<dbReference type="HOGENOM" id="CLU_3023514_0_0_5"/>
<keyword evidence="1" id="KW-0812">Transmembrane</keyword>
<feature type="transmembrane region" description="Helical" evidence="1">
    <location>
        <begin position="6"/>
        <end position="29"/>
    </location>
</feature>
<sequence length="55" mass="5819">MSVFGTIVAVIFLYYYVVFGIAFLTYSYLALAPNKDMLVTPSSQGTPSDSAGGSS</sequence>